<dbReference type="AlphaFoldDB" id="A0A1M6YKU2"/>
<proteinExistence type="predicted"/>
<dbReference type="EMBL" id="FRBL01000002">
    <property type="protein sequence ID" value="SHL18702.1"/>
    <property type="molecule type" value="Genomic_DNA"/>
</dbReference>
<evidence type="ECO:0000313" key="3">
    <source>
        <dbReference type="Proteomes" id="UP000184420"/>
    </source>
</evidence>
<accession>A0A1M6YKU2</accession>
<feature type="domain" description="Putative auto-transporter adhesin head GIN" evidence="1">
    <location>
        <begin position="52"/>
        <end position="233"/>
    </location>
</feature>
<name>A0A1M6YKU2_9BACT</name>
<reference evidence="2 3" key="1">
    <citation type="submission" date="2016-11" db="EMBL/GenBank/DDBJ databases">
        <authorList>
            <person name="Jaros S."/>
            <person name="Januszkiewicz K."/>
            <person name="Wedrychowicz H."/>
        </authorList>
    </citation>
    <scope>NUCLEOTIDE SEQUENCE [LARGE SCALE GENOMIC DNA]</scope>
    <source>
        <strain evidence="2 3">DSM 27406</strain>
    </source>
</reference>
<dbReference type="Gene3D" id="2.160.20.120">
    <property type="match status" value="1"/>
</dbReference>
<dbReference type="OrthoDB" id="5585143at2"/>
<evidence type="ECO:0000259" key="1">
    <source>
        <dbReference type="Pfam" id="PF10988"/>
    </source>
</evidence>
<dbReference type="InterPro" id="IPR021255">
    <property type="entry name" value="DUF2807"/>
</dbReference>
<dbReference type="Pfam" id="PF10988">
    <property type="entry name" value="DUF2807"/>
    <property type="match status" value="1"/>
</dbReference>
<sequence length="248" mass="25575">MKKVALYSLMIVPVLAVAMVLSAFKTLPVIGNNERVKGSGNVKEETRSVSGFEKISTSGIYNVVLTMGNEEKVRVEAEDNLLPYIETEVSRGRLEIHTKKGYNIEPKKDITIYVTAKSISELEASGASSFKGTNQIKGEKLKIAMSGAAQSKLDVAVGSLNAGLSGAAQLHVSGNASSADFGTSGAANVKATDLRADAVNAGTSGGSSVSVNAVKSLNASCSGGSNVRYKGEPAVNKSTSGGASVSRI</sequence>
<protein>
    <submittedName>
        <fullName evidence="2">Putative auto-transporter adhesin, head GIN domain</fullName>
    </submittedName>
</protein>
<dbReference type="RefSeq" id="WP_073079110.1">
    <property type="nucleotide sequence ID" value="NZ_FRBL01000002.1"/>
</dbReference>
<evidence type="ECO:0000313" key="2">
    <source>
        <dbReference type="EMBL" id="SHL18702.1"/>
    </source>
</evidence>
<organism evidence="2 3">
    <name type="scientific">Chitinophaga jiangningensis</name>
    <dbReference type="NCBI Taxonomy" id="1419482"/>
    <lineage>
        <taxon>Bacteria</taxon>
        <taxon>Pseudomonadati</taxon>
        <taxon>Bacteroidota</taxon>
        <taxon>Chitinophagia</taxon>
        <taxon>Chitinophagales</taxon>
        <taxon>Chitinophagaceae</taxon>
        <taxon>Chitinophaga</taxon>
    </lineage>
</organism>
<gene>
    <name evidence="2" type="ORF">SAMN05444266_102360</name>
</gene>
<dbReference type="STRING" id="1419482.SAMN05444266_102360"/>
<keyword evidence="3" id="KW-1185">Reference proteome</keyword>
<dbReference type="Proteomes" id="UP000184420">
    <property type="component" value="Unassembled WGS sequence"/>
</dbReference>